<name>A0A3D6BNR4_9FLAO</name>
<comment type="caution">
    <text evidence="1">The sequence shown here is derived from an EMBL/GenBank/DDBJ whole genome shotgun (WGS) entry which is preliminary data.</text>
</comment>
<dbReference type="AlphaFoldDB" id="A0A3D6BNR4"/>
<organism evidence="1 2">
    <name type="scientific">Xanthomarina gelatinilytica</name>
    <dbReference type="NCBI Taxonomy" id="1137281"/>
    <lineage>
        <taxon>Bacteria</taxon>
        <taxon>Pseudomonadati</taxon>
        <taxon>Bacteroidota</taxon>
        <taxon>Flavobacteriia</taxon>
        <taxon>Flavobacteriales</taxon>
        <taxon>Flavobacteriaceae</taxon>
        <taxon>Xanthomarina</taxon>
    </lineage>
</organism>
<gene>
    <name evidence="1" type="ORF">DHV22_04370</name>
</gene>
<protein>
    <submittedName>
        <fullName evidence="1">Uncharacterized protein</fullName>
    </submittedName>
</protein>
<accession>A0A3D6BNR4</accession>
<feature type="non-terminal residue" evidence="1">
    <location>
        <position position="1"/>
    </location>
</feature>
<proteinExistence type="predicted"/>
<dbReference type="EMBL" id="DPRK01000070">
    <property type="protein sequence ID" value="HCY80880.1"/>
    <property type="molecule type" value="Genomic_DNA"/>
</dbReference>
<reference evidence="1 2" key="1">
    <citation type="journal article" date="2018" name="Nat. Biotechnol.">
        <title>A standardized bacterial taxonomy based on genome phylogeny substantially revises the tree of life.</title>
        <authorList>
            <person name="Parks D.H."/>
            <person name="Chuvochina M."/>
            <person name="Waite D.W."/>
            <person name="Rinke C."/>
            <person name="Skarshewski A."/>
            <person name="Chaumeil P.A."/>
            <person name="Hugenholtz P."/>
        </authorList>
    </citation>
    <scope>NUCLEOTIDE SEQUENCE [LARGE SCALE GENOMIC DNA]</scope>
    <source>
        <strain evidence="1">UBA10227</strain>
    </source>
</reference>
<evidence type="ECO:0000313" key="1">
    <source>
        <dbReference type="EMBL" id="HCY80880.1"/>
    </source>
</evidence>
<dbReference type="Proteomes" id="UP000263268">
    <property type="component" value="Unassembled WGS sequence"/>
</dbReference>
<sequence>AIRSFEIKHFNDLINQNKKSPNIYSEQETASIRFHLVDDGYEQTGADCVFFDKTQNAMITIDRNEVGNIQGVEIINTNYFLT</sequence>
<evidence type="ECO:0000313" key="2">
    <source>
        <dbReference type="Proteomes" id="UP000263268"/>
    </source>
</evidence>